<evidence type="ECO:0000256" key="2">
    <source>
        <dbReference type="ARBA" id="ARBA00022723"/>
    </source>
</evidence>
<feature type="region of interest" description="Disordered" evidence="10">
    <location>
        <begin position="333"/>
        <end position="394"/>
    </location>
</feature>
<evidence type="ECO:0000256" key="3">
    <source>
        <dbReference type="ARBA" id="ARBA00022737"/>
    </source>
</evidence>
<sequence length="1547" mass="169819">MEESSEVHSDENKVSQDNKKRQLKTPSQVMALEKFYNEHKYPTEEMKSELAEELGLTEKQISGWFCHRRLKDKRSLKVEKCSSGRQERLSGIIQDLGSGFGQDSCGSTKHADYRHVDPREVESRRLYDKGHDFPAADLSHENRSHYTERVSGMDNTSSESSSSLRDGFSPTEDPHIVESSRYLAQDGLVAPLNSKGARHMGYKPSGYLKVKGEIENAAITAVKRQLGRQYREDGPPLGVEFDPLPPGAFESPIRDPVHEPYYAGIPVLSHSPDISVVKRQPSPSTRYEVHNSKLSSRDSYLQEAPGIMHGVNHQEKKHCNQLRQKSTYLDHTSNFPGRNSSLDMCDDSSYKSNRSRKMGSKHGAEGMTSDSFLNHQGHYGGKIASKPSQSGLHEDDVLSPKIVQRSEHSKFKASISTRNHCGTPDIEEKGVSTMMAQEDKFGGEGKAMKDVKVKMRPVSEMLVAKRVKVDFPRQENVTNSSFSEMLPRKNHMKGLDESVLIWISGKEEKHLKLSHVSRIISGQRTPIFQRYPRPEKEYQSFSLIYNDRSLDLICKDKDEAEVWFSGLKALISRSHHRKWRTESRSDGIPSEANSPRTCTRRSSPLHSPFGSNDSLQKDGSDHLRLHSPYESPPKNGLDKALSDVILYAVPPKGFFPSDSASASVHSLSSGGSDSVHGHVKAMPVDAFRVSLSSAVSSLSQGSGHDDGDALGDVFIWGEGMGDGVLGSGPHRVGSCFSGKIDSLLPKRLESAVVLDVQNVACGGRHAALVTKQGEIFSWGEESGGRLGHGVDSDVLQPKLIDALSTTNIEFVACGEYHTCAVTLSGELYTWGDGTYNFGLLGHGNEVSHWMPKRVNGPLEGIHVSYISCGPWHTAVVTSAGQLFTFGDGTFGVLGHGDRTSVSMPREVESLKGLRTVRAACGVWHTAAVVEVMVGNSSSSNCSSGKLFTWGDGDKGRLGHGEKEARLVPTCVAALVEPNFCQVACGHSLTVALTTSGHVYTMGSPVYGQLGNPQADGKLPTRVEGKHSKRFVEEIACGAYHVAVLTSKTEVYTWGKGANGRLGHGDIDDRNSPTLVEALKDKQVKSIACGTNFTAAICLHKWVSEIDQSMCSGCRLPFNFKRKRHNCYNCGFVFCHSCSSKKSLKASMAPNPNKPYRVCDNCFNKLRKAIETDSSSHSVSRRGSINQGSNEFIDKEEKLDSRSRAQLARFSSMESLKQVETRSSKKNKKLEFNSSRVSPVPNGGSQWGAIKSFNPGFGSSKKFFSASVPGSRIVSRATSPISRRPSPPRATTPTPTLEGLTSPKIGVDNTKRTNDSLSQEVIKLRAQVENLTRQAQLQEVELERTTKQLKEALAIAGEETAKCKAAKEVIKSLTAQLKDMAERLPVGAARNVKSPSLASLGSDLVGSDVSNPSVDRLNSQILSQEPDSNGSHSQLHSNGSTTTANRSSSHNKQGHSDVTTRNGTRTKDIDSRNDTEWVEQDEPGVYITLTSLPGGAKDLKRVRFSRKRFSEKQAEQWWAENRARVYEQYNVRMIDKSSVGIGSEDLAH</sequence>
<feature type="repeat" description="RCC1" evidence="8">
    <location>
        <begin position="711"/>
        <end position="772"/>
    </location>
</feature>
<dbReference type="FunFam" id="3.30.40.10:FF:000619">
    <property type="entry name" value="Putative E3 ubiquitin-protein ligase HERC1"/>
    <property type="match status" value="1"/>
</dbReference>
<feature type="repeat" description="RCC1" evidence="8">
    <location>
        <begin position="1048"/>
        <end position="1099"/>
    </location>
</feature>
<feature type="compositionally biased region" description="Basic and acidic residues" evidence="10">
    <location>
        <begin position="615"/>
        <end position="624"/>
    </location>
</feature>
<dbReference type="InterPro" id="IPR001849">
    <property type="entry name" value="PH_domain"/>
</dbReference>
<dbReference type="Pfam" id="PF01363">
    <property type="entry name" value="FYVE"/>
    <property type="match status" value="1"/>
</dbReference>
<dbReference type="InterPro" id="IPR011011">
    <property type="entry name" value="Znf_FYVE_PHD"/>
</dbReference>
<dbReference type="Gene3D" id="2.130.10.30">
    <property type="entry name" value="Regulator of chromosome condensation 1/beta-lactamase-inhibitor protein II"/>
    <property type="match status" value="3"/>
</dbReference>
<evidence type="ECO:0000259" key="12">
    <source>
        <dbReference type="PROSITE" id="PS50178"/>
    </source>
</evidence>
<dbReference type="FunFam" id="2.130.10.30:FF:000028">
    <property type="entry name" value="PH, RCC1 and FYVE domains-containing protein 1"/>
    <property type="match status" value="1"/>
</dbReference>
<dbReference type="PROSITE" id="PS50071">
    <property type="entry name" value="HOMEOBOX_2"/>
    <property type="match status" value="1"/>
</dbReference>
<dbReference type="PANTHER" id="PTHR22870">
    <property type="entry name" value="REGULATOR OF CHROMOSOME CONDENSATION"/>
    <property type="match status" value="1"/>
</dbReference>
<dbReference type="SMART" id="SM00064">
    <property type="entry name" value="FYVE"/>
    <property type="match status" value="1"/>
</dbReference>
<dbReference type="Pfam" id="PF08381">
    <property type="entry name" value="BRX"/>
    <property type="match status" value="1"/>
</dbReference>
<dbReference type="CDD" id="cd00086">
    <property type="entry name" value="homeodomain"/>
    <property type="match status" value="1"/>
</dbReference>
<evidence type="ECO:0000256" key="6">
    <source>
        <dbReference type="PROSITE-ProRule" id="PRU00091"/>
    </source>
</evidence>
<dbReference type="PRINTS" id="PR00633">
    <property type="entry name" value="RCCNDNSATION"/>
</dbReference>
<dbReference type="SUPFAM" id="SSF46689">
    <property type="entry name" value="Homeodomain-like"/>
    <property type="match status" value="1"/>
</dbReference>
<dbReference type="SMART" id="SM00389">
    <property type="entry name" value="HOX"/>
    <property type="match status" value="1"/>
</dbReference>
<dbReference type="Gene3D" id="1.10.10.60">
    <property type="entry name" value="Homeodomain-like"/>
    <property type="match status" value="1"/>
</dbReference>
<dbReference type="SUPFAM" id="SSF50729">
    <property type="entry name" value="PH domain-like"/>
    <property type="match status" value="1"/>
</dbReference>
<feature type="compositionally biased region" description="Polar residues" evidence="10">
    <location>
        <begin position="1422"/>
        <end position="1462"/>
    </location>
</feature>
<feature type="compositionally biased region" description="Polar residues" evidence="10">
    <location>
        <begin position="153"/>
        <end position="164"/>
    </location>
</feature>
<dbReference type="GO" id="GO:0005634">
    <property type="term" value="C:nucleus"/>
    <property type="evidence" value="ECO:0007669"/>
    <property type="project" value="UniProtKB-SubCell"/>
</dbReference>
<feature type="compositionally biased region" description="Basic and acidic residues" evidence="10">
    <location>
        <begin position="1"/>
        <end position="20"/>
    </location>
</feature>
<feature type="compositionally biased region" description="Low complexity" evidence="10">
    <location>
        <begin position="1274"/>
        <end position="1283"/>
    </location>
</feature>
<evidence type="ECO:0000313" key="15">
    <source>
        <dbReference type="Proteomes" id="UP000030645"/>
    </source>
</evidence>
<evidence type="ECO:0000256" key="4">
    <source>
        <dbReference type="ARBA" id="ARBA00022771"/>
    </source>
</evidence>
<evidence type="ECO:0000256" key="1">
    <source>
        <dbReference type="ARBA" id="ARBA00004123"/>
    </source>
</evidence>
<feature type="repeat" description="RCC1" evidence="8">
    <location>
        <begin position="773"/>
        <end position="824"/>
    </location>
</feature>
<dbReference type="CDD" id="cd13365">
    <property type="entry name" value="PH_PLC_plant-like"/>
    <property type="match status" value="1"/>
</dbReference>
<dbReference type="FunFam" id="2.130.10.30:FF:000031">
    <property type="entry name" value="PH, RCC1 and FYVE domains-containing protein 1"/>
    <property type="match status" value="1"/>
</dbReference>
<feature type="domain" description="BRX" evidence="13">
    <location>
        <begin position="1474"/>
        <end position="1529"/>
    </location>
</feature>
<dbReference type="Pfam" id="PF25390">
    <property type="entry name" value="WD40_RLD"/>
    <property type="match status" value="1"/>
</dbReference>
<feature type="repeat" description="RCC1" evidence="8">
    <location>
        <begin position="944"/>
        <end position="995"/>
    </location>
</feature>
<dbReference type="InterPro" id="IPR001356">
    <property type="entry name" value="HD"/>
</dbReference>
<gene>
    <name evidence="14" type="ORF">L484_001795</name>
</gene>
<evidence type="ECO:0000256" key="9">
    <source>
        <dbReference type="RuleBase" id="RU000682"/>
    </source>
</evidence>
<dbReference type="InterPro" id="IPR011993">
    <property type="entry name" value="PH-like_dom_sf"/>
</dbReference>
<keyword evidence="15" id="KW-1185">Reference proteome</keyword>
<feature type="compositionally biased region" description="Basic and acidic residues" evidence="10">
    <location>
        <begin position="132"/>
        <end position="148"/>
    </location>
</feature>
<feature type="domain" description="Homeobox" evidence="11">
    <location>
        <begin position="15"/>
        <end position="75"/>
    </location>
</feature>
<dbReference type="PROSITE" id="PS00626">
    <property type="entry name" value="RCC1_2"/>
    <property type="match status" value="3"/>
</dbReference>
<dbReference type="PANTHER" id="PTHR22870:SF437">
    <property type="entry name" value="REGULATOR OF CHROMOSOME CONDENSATION (RCC1) FAMILY WITH FYVE ZINC FINGER DOMAIN-CONTAINING PROTEIN"/>
    <property type="match status" value="1"/>
</dbReference>
<dbReference type="STRING" id="981085.W9RV99"/>
<feature type="repeat" description="RCC1" evidence="8">
    <location>
        <begin position="825"/>
        <end position="879"/>
    </location>
</feature>
<name>W9RV99_9ROSA</name>
<dbReference type="Gene3D" id="3.30.40.10">
    <property type="entry name" value="Zinc/RING finger domain, C3HC4 (zinc finger)"/>
    <property type="match status" value="1"/>
</dbReference>
<feature type="repeat" description="RCC1" evidence="8">
    <location>
        <begin position="880"/>
        <end position="931"/>
    </location>
</feature>
<evidence type="ECO:0000259" key="11">
    <source>
        <dbReference type="PROSITE" id="PS50071"/>
    </source>
</evidence>
<keyword evidence="5" id="KW-0862">Zinc</keyword>
<dbReference type="GO" id="GO:0008270">
    <property type="term" value="F:zinc ion binding"/>
    <property type="evidence" value="ECO:0007669"/>
    <property type="project" value="UniProtKB-KW"/>
</dbReference>
<dbReference type="SUPFAM" id="SSF50985">
    <property type="entry name" value="RCC1/BLIP-II"/>
    <property type="match status" value="1"/>
</dbReference>
<dbReference type="InterPro" id="IPR058923">
    <property type="entry name" value="RCC1-like_dom"/>
</dbReference>
<keyword evidence="4 6" id="KW-0863">Zinc-finger</keyword>
<feature type="region of interest" description="Disordered" evidence="10">
    <location>
        <begin position="578"/>
        <end position="635"/>
    </location>
</feature>
<dbReference type="Proteomes" id="UP000030645">
    <property type="component" value="Unassembled WGS sequence"/>
</dbReference>
<dbReference type="InterPro" id="IPR013591">
    <property type="entry name" value="Brevis_radix_dom"/>
</dbReference>
<dbReference type="CDD" id="cd00065">
    <property type="entry name" value="FYVE_like_SF"/>
    <property type="match status" value="1"/>
</dbReference>
<feature type="compositionally biased region" description="Polar residues" evidence="10">
    <location>
        <begin position="333"/>
        <end position="342"/>
    </location>
</feature>
<dbReference type="SUPFAM" id="SSF57903">
    <property type="entry name" value="FYVE/PHD zinc finger"/>
    <property type="match status" value="1"/>
</dbReference>
<dbReference type="InterPro" id="IPR009091">
    <property type="entry name" value="RCC1/BLIP-II"/>
</dbReference>
<organism evidence="14 15">
    <name type="scientific">Morus notabilis</name>
    <dbReference type="NCBI Taxonomy" id="981085"/>
    <lineage>
        <taxon>Eukaryota</taxon>
        <taxon>Viridiplantae</taxon>
        <taxon>Streptophyta</taxon>
        <taxon>Embryophyta</taxon>
        <taxon>Tracheophyta</taxon>
        <taxon>Spermatophyta</taxon>
        <taxon>Magnoliopsida</taxon>
        <taxon>eudicotyledons</taxon>
        <taxon>Gunneridae</taxon>
        <taxon>Pentapetalae</taxon>
        <taxon>rosids</taxon>
        <taxon>fabids</taxon>
        <taxon>Rosales</taxon>
        <taxon>Moraceae</taxon>
        <taxon>Moreae</taxon>
        <taxon>Morus</taxon>
    </lineage>
</organism>
<reference evidence="15" key="1">
    <citation type="submission" date="2013-01" db="EMBL/GenBank/DDBJ databases">
        <title>Draft Genome Sequence of a Mulberry Tree, Morus notabilis C.K. Schneid.</title>
        <authorList>
            <person name="He N."/>
            <person name="Zhao S."/>
        </authorList>
    </citation>
    <scope>NUCLEOTIDE SEQUENCE</scope>
</reference>
<comment type="subcellular location">
    <subcellularLocation>
        <location evidence="1 7 9">Nucleus</location>
    </subcellularLocation>
</comment>
<dbReference type="eggNOG" id="ENOG502QSCJ">
    <property type="taxonomic scope" value="Eukaryota"/>
</dbReference>
<dbReference type="PROSITE" id="PS50012">
    <property type="entry name" value="RCC1_3"/>
    <property type="match status" value="7"/>
</dbReference>
<protein>
    <submittedName>
        <fullName evidence="14">E3 ubiquitin-protein ligase HERC2</fullName>
    </submittedName>
</protein>
<feature type="region of interest" description="Disordered" evidence="10">
    <location>
        <begin position="132"/>
        <end position="174"/>
    </location>
</feature>
<dbReference type="PROSITE" id="PS51514">
    <property type="entry name" value="BRX"/>
    <property type="match status" value="1"/>
</dbReference>
<dbReference type="InterPro" id="IPR000306">
    <property type="entry name" value="Znf_FYVE"/>
</dbReference>
<keyword evidence="2" id="KW-0479">Metal-binding</keyword>
<evidence type="ECO:0000256" key="10">
    <source>
        <dbReference type="SAM" id="MobiDB-lite"/>
    </source>
</evidence>
<feature type="region of interest" description="Disordered" evidence="10">
    <location>
        <begin position="1422"/>
        <end position="1476"/>
    </location>
</feature>
<feature type="region of interest" description="Disordered" evidence="10">
    <location>
        <begin position="1"/>
        <end position="26"/>
    </location>
</feature>
<evidence type="ECO:0000313" key="14">
    <source>
        <dbReference type="EMBL" id="EXC12413.1"/>
    </source>
</evidence>
<accession>W9RV99</accession>
<feature type="compositionally biased region" description="Polar residues" evidence="10">
    <location>
        <begin position="591"/>
        <end position="614"/>
    </location>
</feature>
<dbReference type="Pfam" id="PF16457">
    <property type="entry name" value="PH_12"/>
    <property type="match status" value="1"/>
</dbReference>
<feature type="repeat" description="RCC1" evidence="8">
    <location>
        <begin position="996"/>
        <end position="1047"/>
    </location>
</feature>
<keyword evidence="3" id="KW-0677">Repeat</keyword>
<evidence type="ECO:0000256" key="7">
    <source>
        <dbReference type="PROSITE-ProRule" id="PRU00108"/>
    </source>
</evidence>
<dbReference type="Pfam" id="PF13713">
    <property type="entry name" value="BRX_N"/>
    <property type="match status" value="1"/>
</dbReference>
<keyword evidence="7 9" id="KW-0539">Nucleus</keyword>
<feature type="domain" description="FYVE-type" evidence="12">
    <location>
        <begin position="1104"/>
        <end position="1166"/>
    </location>
</feature>
<dbReference type="InterPro" id="IPR027988">
    <property type="entry name" value="BRX_N"/>
</dbReference>
<keyword evidence="7 9" id="KW-0238">DNA-binding</keyword>
<dbReference type="InterPro" id="IPR000408">
    <property type="entry name" value="Reg_chr_condens"/>
</dbReference>
<evidence type="ECO:0000256" key="8">
    <source>
        <dbReference type="PROSITE-ProRule" id="PRU00235"/>
    </source>
</evidence>
<dbReference type="InterPro" id="IPR009057">
    <property type="entry name" value="Homeodomain-like_sf"/>
</dbReference>
<dbReference type="InterPro" id="IPR017455">
    <property type="entry name" value="Znf_FYVE-rel"/>
</dbReference>
<feature type="compositionally biased region" description="Basic and acidic residues" evidence="10">
    <location>
        <begin position="1464"/>
        <end position="1474"/>
    </location>
</feature>
<dbReference type="InterPro" id="IPR051210">
    <property type="entry name" value="Ub_ligase/GEF_domain"/>
</dbReference>
<dbReference type="PROSITE" id="PS50178">
    <property type="entry name" value="ZF_FYVE"/>
    <property type="match status" value="1"/>
</dbReference>
<keyword evidence="7 9" id="KW-0371">Homeobox</keyword>
<feature type="compositionally biased region" description="Basic and acidic residues" evidence="10">
    <location>
        <begin position="1191"/>
        <end position="1202"/>
    </location>
</feature>
<dbReference type="Gene3D" id="2.30.29.30">
    <property type="entry name" value="Pleckstrin-homology domain (PH domain)/Phosphotyrosine-binding domain (PTB)"/>
    <property type="match status" value="1"/>
</dbReference>
<dbReference type="InterPro" id="IPR013083">
    <property type="entry name" value="Znf_RING/FYVE/PHD"/>
</dbReference>
<feature type="compositionally biased region" description="Low complexity" evidence="10">
    <location>
        <begin position="1174"/>
        <end position="1183"/>
    </location>
</feature>
<evidence type="ECO:0000256" key="5">
    <source>
        <dbReference type="ARBA" id="ARBA00022833"/>
    </source>
</evidence>
<feature type="DNA-binding region" description="Homeobox" evidence="7">
    <location>
        <begin position="17"/>
        <end position="76"/>
    </location>
</feature>
<feature type="region of interest" description="Disordered" evidence="10">
    <location>
        <begin position="1173"/>
        <end position="1245"/>
    </location>
</feature>
<feature type="region of interest" description="Disordered" evidence="10">
    <location>
        <begin position="1274"/>
        <end position="1311"/>
    </location>
</feature>
<evidence type="ECO:0000259" key="13">
    <source>
        <dbReference type="PROSITE" id="PS51514"/>
    </source>
</evidence>
<dbReference type="GO" id="GO:0003677">
    <property type="term" value="F:DNA binding"/>
    <property type="evidence" value="ECO:0007669"/>
    <property type="project" value="UniProtKB-UniRule"/>
</dbReference>
<dbReference type="Pfam" id="PF00046">
    <property type="entry name" value="Homeodomain"/>
    <property type="match status" value="1"/>
</dbReference>
<dbReference type="EMBL" id="KE345717">
    <property type="protein sequence ID" value="EXC12413.1"/>
    <property type="molecule type" value="Genomic_DNA"/>
</dbReference>
<dbReference type="Pfam" id="PF16627">
    <property type="entry name" value="BRX_assoc"/>
    <property type="match status" value="1"/>
</dbReference>
<proteinExistence type="predicted"/>